<comment type="caution">
    <text evidence="1">The sequence shown here is derived from an EMBL/GenBank/DDBJ whole genome shotgun (WGS) entry which is preliminary data.</text>
</comment>
<dbReference type="EMBL" id="LAZR01003198">
    <property type="protein sequence ID" value="KKN20886.1"/>
    <property type="molecule type" value="Genomic_DNA"/>
</dbReference>
<protein>
    <recommendedName>
        <fullName evidence="2">Phage head-tail adaptor</fullName>
    </recommendedName>
</protein>
<reference evidence="1" key="1">
    <citation type="journal article" date="2015" name="Nature">
        <title>Complex archaea that bridge the gap between prokaryotes and eukaryotes.</title>
        <authorList>
            <person name="Spang A."/>
            <person name="Saw J.H."/>
            <person name="Jorgensen S.L."/>
            <person name="Zaremba-Niedzwiedzka K."/>
            <person name="Martijn J."/>
            <person name="Lind A.E."/>
            <person name="van Eijk R."/>
            <person name="Schleper C."/>
            <person name="Guy L."/>
            <person name="Ettema T.J."/>
        </authorList>
    </citation>
    <scope>NUCLEOTIDE SEQUENCE</scope>
</reference>
<gene>
    <name evidence="1" type="ORF">LCGC14_0930900</name>
</gene>
<dbReference type="InterPro" id="IPR038666">
    <property type="entry name" value="SSP1_head-tail_sf"/>
</dbReference>
<evidence type="ECO:0000313" key="1">
    <source>
        <dbReference type="EMBL" id="KKN20886.1"/>
    </source>
</evidence>
<proteinExistence type="predicted"/>
<dbReference type="Gene3D" id="2.40.10.270">
    <property type="entry name" value="Bacteriophage SPP1 head-tail adaptor protein"/>
    <property type="match status" value="1"/>
</dbReference>
<dbReference type="InterPro" id="IPR008767">
    <property type="entry name" value="Phage_SPP1_head-tail_adaptor"/>
</dbReference>
<accession>A0A0F9R6G8</accession>
<dbReference type="AlphaFoldDB" id="A0A0F9R6G8"/>
<organism evidence="1">
    <name type="scientific">marine sediment metagenome</name>
    <dbReference type="NCBI Taxonomy" id="412755"/>
    <lineage>
        <taxon>unclassified sequences</taxon>
        <taxon>metagenomes</taxon>
        <taxon>ecological metagenomes</taxon>
    </lineage>
</organism>
<name>A0A0F9R6G8_9ZZZZ</name>
<sequence>MITDLYNVTVDVLRITRTSDSMGGATETEVVHINDLPCRINWSRGSERVMFDKDTWFRDAKLYCAVVDIQTKDRIVYDSKTYEVVNVSNPDNVNKYLIVEIRLVQ</sequence>
<dbReference type="Pfam" id="PF05521">
    <property type="entry name" value="Phage_HCP"/>
    <property type="match status" value="1"/>
</dbReference>
<evidence type="ECO:0008006" key="2">
    <source>
        <dbReference type="Google" id="ProtNLM"/>
    </source>
</evidence>